<dbReference type="SMART" id="SM00195">
    <property type="entry name" value="DSPc"/>
    <property type="match status" value="1"/>
</dbReference>
<dbReference type="GO" id="GO:0008330">
    <property type="term" value="F:protein tyrosine/threonine phosphatase activity"/>
    <property type="evidence" value="ECO:0007669"/>
    <property type="project" value="TreeGrafter"/>
</dbReference>
<dbReference type="GO" id="GO:0033550">
    <property type="term" value="F:MAP kinase tyrosine phosphatase activity"/>
    <property type="evidence" value="ECO:0007669"/>
    <property type="project" value="TreeGrafter"/>
</dbReference>
<feature type="region of interest" description="Disordered" evidence="5">
    <location>
        <begin position="967"/>
        <end position="992"/>
    </location>
</feature>
<evidence type="ECO:0000256" key="5">
    <source>
        <dbReference type="SAM" id="MobiDB-lite"/>
    </source>
</evidence>
<keyword evidence="9" id="KW-1185">Reference proteome</keyword>
<evidence type="ECO:0000259" key="7">
    <source>
        <dbReference type="PROSITE" id="PS50056"/>
    </source>
</evidence>
<dbReference type="GO" id="GO:0043409">
    <property type="term" value="P:negative regulation of MAPK cascade"/>
    <property type="evidence" value="ECO:0007669"/>
    <property type="project" value="TreeGrafter"/>
</dbReference>
<dbReference type="InterPro" id="IPR016130">
    <property type="entry name" value="Tyr_Pase_AS"/>
</dbReference>
<dbReference type="PANTHER" id="PTHR10159">
    <property type="entry name" value="DUAL SPECIFICITY PROTEIN PHOSPHATASE"/>
    <property type="match status" value="1"/>
</dbReference>
<feature type="region of interest" description="Disordered" evidence="5">
    <location>
        <begin position="161"/>
        <end position="232"/>
    </location>
</feature>
<feature type="region of interest" description="Disordered" evidence="5">
    <location>
        <begin position="375"/>
        <end position="397"/>
    </location>
</feature>
<evidence type="ECO:0000256" key="1">
    <source>
        <dbReference type="ARBA" id="ARBA00008601"/>
    </source>
</evidence>
<keyword evidence="3" id="KW-0378">Hydrolase</keyword>
<comment type="caution">
    <text evidence="8">The sequence shown here is derived from an EMBL/GenBank/DDBJ whole genome shotgun (WGS) entry which is preliminary data.</text>
</comment>
<dbReference type="PROSITE" id="PS50056">
    <property type="entry name" value="TYR_PHOSPHATASE_2"/>
    <property type="match status" value="1"/>
</dbReference>
<feature type="domain" description="Tyrosine-protein phosphatase" evidence="6">
    <location>
        <begin position="450"/>
        <end position="591"/>
    </location>
</feature>
<dbReference type="InterPro" id="IPR000387">
    <property type="entry name" value="Tyr_Pase_dom"/>
</dbReference>
<dbReference type="EC" id="3.1.3.48" evidence="2"/>
<comment type="similarity">
    <text evidence="1">Belongs to the protein-tyrosine phosphatase family. Non-receptor class dual specificity subfamily.</text>
</comment>
<feature type="compositionally biased region" description="Polar residues" evidence="5">
    <location>
        <begin position="973"/>
        <end position="984"/>
    </location>
</feature>
<dbReference type="GO" id="GO:0005829">
    <property type="term" value="C:cytosol"/>
    <property type="evidence" value="ECO:0007669"/>
    <property type="project" value="TreeGrafter"/>
</dbReference>
<evidence type="ECO:0000313" key="9">
    <source>
        <dbReference type="Proteomes" id="UP000298493"/>
    </source>
</evidence>
<dbReference type="PROSITE" id="PS50054">
    <property type="entry name" value="TYR_PHOSPHATASE_DUAL"/>
    <property type="match status" value="1"/>
</dbReference>
<evidence type="ECO:0000256" key="3">
    <source>
        <dbReference type="ARBA" id="ARBA00022801"/>
    </source>
</evidence>
<keyword evidence="4" id="KW-0904">Protein phosphatase</keyword>
<gene>
    <name evidence="8" type="ORF">E6O75_ATG02822</name>
</gene>
<feature type="region of interest" description="Disordered" evidence="5">
    <location>
        <begin position="875"/>
        <end position="904"/>
    </location>
</feature>
<dbReference type="GO" id="GO:0005634">
    <property type="term" value="C:nucleus"/>
    <property type="evidence" value="ECO:0007669"/>
    <property type="project" value="TreeGrafter"/>
</dbReference>
<dbReference type="STRING" id="86259.A0A4Z1P6C8"/>
<sequence>MATTTVLREADSPTRDRAFVPDEPDNHQYEPDNYQYSPEPRKVDFCQPSISLVAQTSRKRSNPTNTYFTTKRRNSEDKNGRRLGSSHSTYTTSMQVPPSPRNYSAAPMPSFMTVYHEEATSTSDVGEVVDHHAYESDKGNPEDRTETGFSSINAPFALFHQQRDSTSTSASESSDSSPTTTISTLDSSSITEPSPGTDSPKNSASPISHSMDALMFRPPPKTPSDPQKQPFFQMERPTTPAKKARNLKNLAVNTTSAYNLGRAVMSAPFTVPAAKGPNESSEPSSPSFVKPPTPPRRKLALGLSIQTPANNTLPRIGIPPTPSMVRPNTLRHFQSSPSLPLCTPGHAPMGGMTLPPPRLRKPAPRGFADIPLEDEEEEAEQNFDVPQSQEMKPDSYPNGPIRIYESGVDLYFEPDRHVASKYDVIMNVASEVKNPFTVDNGGTLPTNLLQPSTSFGIIAEDSEATSSPDTPKATPISAQLPAALSLLPTSAASNQPEYIHIPWEHNTDIVPDLPRLVRLIDDRVKQGKSVLVHCQCGVSRSASLIVAYGLYKNPGLSVQEAYDAVKKRSKWIGPNMNLIMQLQEFRSGLLRNSRRDNAYQAEHFAMPRKSSSNLSSASTSGSFDVASGSISGPATPRTAPLAPERQSPDSRARSGSLGPFSAAPVEQGEGSFWDAGFRRSWGSGPASSGIDLNRVSIVSDTPWVDPMGHVVPMVTVIQHEASNTTTSDVQPQDTFKESLQDQKLDRIKSLKRKTPNFSRQLPLRRDYDMDTSMVDPPSFQIPDPISPRADQFHMVGIEKAHATNPDDSFGILSPFATEFPRDSFGSSFGKTISATPPKELNGFSPTTTIPPKEHTGFAFFSSDWKATESIEPMKSPNTAKFNLGPERNDSLHPTRMPSNGSCTSPLKALRTKYSSPSLQDSKRLLAMQDEIEASLPSPKRHFDDLDALMSPRVVEFTVNPWDELLSVKPVKPQSGQPTTPTSSKVDPRSPVQHGISPIVRNIFDVL</sequence>
<dbReference type="InterPro" id="IPR000340">
    <property type="entry name" value="Dual-sp_phosphatase_cat-dom"/>
</dbReference>
<feature type="region of interest" description="Disordered" evidence="5">
    <location>
        <begin position="604"/>
        <end position="667"/>
    </location>
</feature>
<feature type="region of interest" description="Disordered" evidence="5">
    <location>
        <begin position="273"/>
        <end position="298"/>
    </location>
</feature>
<dbReference type="GO" id="GO:0017017">
    <property type="term" value="F:MAP kinase tyrosine/serine/threonine phosphatase activity"/>
    <property type="evidence" value="ECO:0007669"/>
    <property type="project" value="TreeGrafter"/>
</dbReference>
<dbReference type="Pfam" id="PF00782">
    <property type="entry name" value="DSPc"/>
    <property type="match status" value="1"/>
</dbReference>
<dbReference type="InterPro" id="IPR029021">
    <property type="entry name" value="Prot-tyrosine_phosphatase-like"/>
</dbReference>
<accession>A0A4Z1P6C8</accession>
<evidence type="ECO:0000256" key="2">
    <source>
        <dbReference type="ARBA" id="ARBA00013064"/>
    </source>
</evidence>
<dbReference type="EMBL" id="SNSC02000005">
    <property type="protein sequence ID" value="TID24457.1"/>
    <property type="molecule type" value="Genomic_DNA"/>
</dbReference>
<feature type="compositionally biased region" description="Polar residues" evidence="5">
    <location>
        <begin position="48"/>
        <end position="69"/>
    </location>
</feature>
<dbReference type="Proteomes" id="UP000298493">
    <property type="component" value="Unassembled WGS sequence"/>
</dbReference>
<evidence type="ECO:0000259" key="6">
    <source>
        <dbReference type="PROSITE" id="PS50054"/>
    </source>
</evidence>
<organism evidence="8 9">
    <name type="scientific">Venturia nashicola</name>
    <dbReference type="NCBI Taxonomy" id="86259"/>
    <lineage>
        <taxon>Eukaryota</taxon>
        <taxon>Fungi</taxon>
        <taxon>Dikarya</taxon>
        <taxon>Ascomycota</taxon>
        <taxon>Pezizomycotina</taxon>
        <taxon>Dothideomycetes</taxon>
        <taxon>Pleosporomycetidae</taxon>
        <taxon>Venturiales</taxon>
        <taxon>Venturiaceae</taxon>
        <taxon>Venturia</taxon>
    </lineage>
</organism>
<evidence type="ECO:0000256" key="4">
    <source>
        <dbReference type="ARBA" id="ARBA00022912"/>
    </source>
</evidence>
<feature type="compositionally biased region" description="Low complexity" evidence="5">
    <location>
        <begin position="164"/>
        <end position="191"/>
    </location>
</feature>
<feature type="compositionally biased region" description="Polar residues" evidence="5">
    <location>
        <begin position="192"/>
        <end position="208"/>
    </location>
</feature>
<dbReference type="PROSITE" id="PS00383">
    <property type="entry name" value="TYR_PHOSPHATASE_1"/>
    <property type="match status" value="1"/>
</dbReference>
<feature type="compositionally biased region" description="Low complexity" evidence="5">
    <location>
        <begin position="610"/>
        <end position="622"/>
    </location>
</feature>
<dbReference type="InterPro" id="IPR020422">
    <property type="entry name" value="TYR_PHOSPHATASE_DUAL_dom"/>
</dbReference>
<evidence type="ECO:0000313" key="8">
    <source>
        <dbReference type="EMBL" id="TID24457.1"/>
    </source>
</evidence>
<feature type="domain" description="Tyrosine specific protein phosphatases" evidence="7">
    <location>
        <begin position="511"/>
        <end position="568"/>
    </location>
</feature>
<reference evidence="8 9" key="1">
    <citation type="submission" date="2019-04" db="EMBL/GenBank/DDBJ databases">
        <title>High contiguity whole genome sequence and gene annotation resource for two Venturia nashicola isolates.</title>
        <authorList>
            <person name="Prokchorchik M."/>
            <person name="Won K."/>
            <person name="Lee Y."/>
            <person name="Choi E.D."/>
            <person name="Segonzac C."/>
            <person name="Sohn K.H."/>
        </authorList>
    </citation>
    <scope>NUCLEOTIDE SEQUENCE [LARGE SCALE GENOMIC DNA]</scope>
    <source>
        <strain evidence="8 9">PRI2</strain>
    </source>
</reference>
<dbReference type="SUPFAM" id="SSF52799">
    <property type="entry name" value="(Phosphotyrosine protein) phosphatases II"/>
    <property type="match status" value="1"/>
</dbReference>
<dbReference type="CDD" id="cd14521">
    <property type="entry name" value="DSP_fungal_SDP1-like"/>
    <property type="match status" value="1"/>
</dbReference>
<feature type="compositionally biased region" description="Basic and acidic residues" evidence="5">
    <location>
        <begin position="8"/>
        <end position="30"/>
    </location>
</feature>
<feature type="compositionally biased region" description="Polar residues" evidence="5">
    <location>
        <begin position="85"/>
        <end position="96"/>
    </location>
</feature>
<dbReference type="Gene3D" id="3.90.190.10">
    <property type="entry name" value="Protein tyrosine phosphatase superfamily"/>
    <property type="match status" value="1"/>
</dbReference>
<feature type="region of interest" description="Disordered" evidence="5">
    <location>
        <begin position="1"/>
        <end position="99"/>
    </location>
</feature>
<dbReference type="PANTHER" id="PTHR10159:SF519">
    <property type="entry name" value="DUAL SPECIFICITY PROTEIN PHOSPHATASE MPK3"/>
    <property type="match status" value="1"/>
</dbReference>
<dbReference type="AlphaFoldDB" id="A0A4Z1P6C8"/>
<proteinExistence type="inferred from homology"/>
<protein>
    <recommendedName>
        <fullName evidence="2">protein-tyrosine-phosphatase</fullName>
        <ecNumber evidence="2">3.1.3.48</ecNumber>
    </recommendedName>
</protein>
<name>A0A4Z1P6C8_9PEZI</name>